<reference evidence="1 2" key="1">
    <citation type="journal article" date="2021" name="bioRxiv">
        <title>Chromosome-scale and haplotype-resolved genome assembly of a tetraploid potato cultivar.</title>
        <authorList>
            <person name="Sun H."/>
            <person name="Jiao W.-B."/>
            <person name="Krause K."/>
            <person name="Campoy J.A."/>
            <person name="Goel M."/>
            <person name="Folz-Donahue K."/>
            <person name="Kukat C."/>
            <person name="Huettel B."/>
            <person name="Schneeberger K."/>
        </authorList>
    </citation>
    <scope>NUCLEOTIDE SEQUENCE [LARGE SCALE GENOMIC DNA]</scope>
    <source>
        <strain evidence="1">SolTubOtavaFocal</strain>
        <tissue evidence="1">Leaves</tissue>
    </source>
</reference>
<keyword evidence="2" id="KW-1185">Reference proteome</keyword>
<comment type="caution">
    <text evidence="1">The sequence shown here is derived from an EMBL/GenBank/DDBJ whole genome shotgun (WGS) entry which is preliminary data.</text>
</comment>
<evidence type="ECO:0000313" key="2">
    <source>
        <dbReference type="Proteomes" id="UP000826656"/>
    </source>
</evidence>
<dbReference type="EMBL" id="JAIVGD010000003">
    <property type="protein sequence ID" value="KAH0775946.1"/>
    <property type="molecule type" value="Genomic_DNA"/>
</dbReference>
<sequence>MEVVVLDRFNGNADPEDWISRAERYFTFLGFSEEYWLPLPSLYLDGEALEWFRWLFHNNQFFDWNHFKEKLALRFQKGTYTESSGVDAQITSILALLQKIEDKYAFTSQQVVVEDTRICTPTVFSGEMASPSTEENSSPVDYIEGHPELLDTSIPDHSGHVDYVFDEMSNGVFTKEVAETSPASIIVADLNHIQSPKEFDKCFHSYCPIVVAKVQPDTPFKMLDEQASDPKHSEVQLLNEGSPKDMSKRYVTAKSLDRGLSKQKIEFETFDDKSLAEFLVEPETIEKLYLDDFLWRARIAVHEVTCLRMDYLLWSMESTVNTKPPLLLGSTGTFGFIVYANSVTQVWDPGQQRCMHSPILLFVFALTAVTSLNFNSRDTFAKWAIAYKMVVMELKVDDTCVEVNRVFEDSSQRVSSREIQSIAPLDIICLPKLFRFLQQLLAQLIFVLQAPKSKVRYAAIGGDVCSRKKIVEHAVSAYLACLQGCIKTMVDSIEQELCNFSTLEEIMVFFGAQGVPASYAIEIESELEFLKGASIVDAYVVHKSMLEKSKSNSILSSWGKFITTTRLMCYLAHFGGHRLVEERTVAQQIQLAELRKTSGAAMRLPLFASSQALLAIILQQKHHYLSLLCETPMEVNEKCRLRDPESFSYLQQSYCYEIVACITSAHDSVNIKEVLKIAWLGKREQMKLFRVVAFVMILALYTHFSLGRFNIILPVWLYSNLEDKVLIEDESIVMNQV</sequence>
<protein>
    <submittedName>
        <fullName evidence="1">Uncharacterized protein</fullName>
    </submittedName>
</protein>
<dbReference type="PANTHER" id="PTHR11108">
    <property type="entry name" value="FERROCHELATASE"/>
    <property type="match status" value="1"/>
</dbReference>
<organism evidence="1 2">
    <name type="scientific">Solanum tuberosum</name>
    <name type="common">Potato</name>
    <dbReference type="NCBI Taxonomy" id="4113"/>
    <lineage>
        <taxon>Eukaryota</taxon>
        <taxon>Viridiplantae</taxon>
        <taxon>Streptophyta</taxon>
        <taxon>Embryophyta</taxon>
        <taxon>Tracheophyta</taxon>
        <taxon>Spermatophyta</taxon>
        <taxon>Magnoliopsida</taxon>
        <taxon>eudicotyledons</taxon>
        <taxon>Gunneridae</taxon>
        <taxon>Pentapetalae</taxon>
        <taxon>asterids</taxon>
        <taxon>lamiids</taxon>
        <taxon>Solanales</taxon>
        <taxon>Solanaceae</taxon>
        <taxon>Solanoideae</taxon>
        <taxon>Solaneae</taxon>
        <taxon>Solanum</taxon>
    </lineage>
</organism>
<name>A0ABQ7W5C9_SOLTU</name>
<dbReference type="PANTHER" id="PTHR11108:SF10">
    <property type="entry name" value="RETROTRANSPOSON GAG DOMAIN-CONTAINING PROTEIN"/>
    <property type="match status" value="1"/>
</dbReference>
<evidence type="ECO:0000313" key="1">
    <source>
        <dbReference type="EMBL" id="KAH0775946.1"/>
    </source>
</evidence>
<gene>
    <name evidence="1" type="ORF">KY290_007357</name>
</gene>
<dbReference type="InterPro" id="IPR001015">
    <property type="entry name" value="Ferrochelatase"/>
</dbReference>
<accession>A0ABQ7W5C9</accession>
<dbReference type="Proteomes" id="UP000826656">
    <property type="component" value="Unassembled WGS sequence"/>
</dbReference>
<proteinExistence type="predicted"/>